<evidence type="ECO:0000313" key="3">
    <source>
        <dbReference type="EMBL" id="PKQ44076.1"/>
    </source>
</evidence>
<dbReference type="EMBL" id="PJEO01000052">
    <property type="protein sequence ID" value="PKQ44076.1"/>
    <property type="molecule type" value="Genomic_DNA"/>
</dbReference>
<organism evidence="3 4">
    <name type="scientific">Confluentibacter flavum</name>
    <dbReference type="NCBI Taxonomy" id="1909700"/>
    <lineage>
        <taxon>Bacteria</taxon>
        <taxon>Pseudomonadati</taxon>
        <taxon>Bacteroidota</taxon>
        <taxon>Flavobacteriia</taxon>
        <taxon>Flavobacteriales</taxon>
        <taxon>Flavobacteriaceae</taxon>
        <taxon>Confluentibacter</taxon>
    </lineage>
</organism>
<dbReference type="OrthoDB" id="9803907at2"/>
<feature type="domain" description="ATP-grasp" evidence="2">
    <location>
        <begin position="93"/>
        <end position="290"/>
    </location>
</feature>
<protein>
    <submittedName>
        <fullName evidence="3">Carbamoyl phosphate synthase large subunit</fullName>
    </submittedName>
</protein>
<dbReference type="Proteomes" id="UP000233435">
    <property type="component" value="Unassembled WGS sequence"/>
</dbReference>
<keyword evidence="1" id="KW-0547">Nucleotide-binding</keyword>
<dbReference type="Pfam" id="PF21360">
    <property type="entry name" value="PylC-like_N"/>
    <property type="match status" value="1"/>
</dbReference>
<dbReference type="Gene3D" id="3.40.50.20">
    <property type="match status" value="1"/>
</dbReference>
<dbReference type="PROSITE" id="PS50975">
    <property type="entry name" value="ATP_GRASP"/>
    <property type="match status" value="1"/>
</dbReference>
<evidence type="ECO:0000259" key="2">
    <source>
        <dbReference type="PROSITE" id="PS50975"/>
    </source>
</evidence>
<dbReference type="SUPFAM" id="SSF56059">
    <property type="entry name" value="Glutathione synthetase ATP-binding domain-like"/>
    <property type="match status" value="1"/>
</dbReference>
<gene>
    <name evidence="3" type="ORF">CSW08_14845</name>
</gene>
<comment type="caution">
    <text evidence="3">The sequence shown here is derived from an EMBL/GenBank/DDBJ whole genome shotgun (WGS) entry which is preliminary data.</text>
</comment>
<dbReference type="RefSeq" id="WP_106660657.1">
    <property type="nucleotide sequence ID" value="NZ_PJEO01000052.1"/>
</dbReference>
<accession>A0A2N3HGH6</accession>
<dbReference type="Pfam" id="PF15632">
    <property type="entry name" value="ATPgrasp_Ter"/>
    <property type="match status" value="1"/>
</dbReference>
<name>A0A2N3HGH6_9FLAO</name>
<keyword evidence="1" id="KW-0067">ATP-binding</keyword>
<dbReference type="GO" id="GO:0046872">
    <property type="term" value="F:metal ion binding"/>
    <property type="evidence" value="ECO:0007669"/>
    <property type="project" value="InterPro"/>
</dbReference>
<dbReference type="InterPro" id="IPR013815">
    <property type="entry name" value="ATP_grasp_subdomain_1"/>
</dbReference>
<dbReference type="AlphaFoldDB" id="A0A2N3HGH6"/>
<reference evidence="3 4" key="1">
    <citation type="submission" date="2017-12" db="EMBL/GenBank/DDBJ databases">
        <title>Confluentibacter flavum sp. nov., isolated from the saline lake.</title>
        <authorList>
            <person name="Yu L."/>
        </authorList>
    </citation>
    <scope>NUCLEOTIDE SEQUENCE [LARGE SCALE GENOMIC DNA]</scope>
    <source>
        <strain evidence="3 4">3B</strain>
    </source>
</reference>
<dbReference type="Gene3D" id="3.30.1490.20">
    <property type="entry name" value="ATP-grasp fold, A domain"/>
    <property type="match status" value="1"/>
</dbReference>
<evidence type="ECO:0000313" key="4">
    <source>
        <dbReference type="Proteomes" id="UP000233435"/>
    </source>
</evidence>
<dbReference type="GO" id="GO:0005524">
    <property type="term" value="F:ATP binding"/>
    <property type="evidence" value="ECO:0007669"/>
    <property type="project" value="UniProtKB-UniRule"/>
</dbReference>
<keyword evidence="4" id="KW-1185">Reference proteome</keyword>
<evidence type="ECO:0000256" key="1">
    <source>
        <dbReference type="PROSITE-ProRule" id="PRU00409"/>
    </source>
</evidence>
<dbReference type="InterPro" id="IPR048764">
    <property type="entry name" value="PylC_N"/>
</dbReference>
<proteinExistence type="predicted"/>
<dbReference type="Gene3D" id="3.30.470.20">
    <property type="entry name" value="ATP-grasp fold, B domain"/>
    <property type="match status" value="1"/>
</dbReference>
<sequence length="321" mass="37287">MNILITSAGRRVSLVKAFQTELKKLVSDGKVMTTDFNIHMSAACHVSDKAFQLPLINDNDYINILLTTCLDNNIKIIIPTIDTELLLLSKNMNTFLKKGIVPIISSSKFINITRDKRVTHSFFIENNINVAKEYSKYEYKLPLFIKPINGSRSVDNFIIKKHEDLTEYHFKNEELMFLEYLDHSCFEEFTCDLYYDKKGDLKCVVPRKRIEVRDGEVNKGLTDKNSLLEYIRTRLSHIEGAVGCLTAQFFKNIETNEIYGIEINARFGGGYPLSYLAGANFPKWIVQEYLLNQEIDFYDDWEDQLLMLRYDNEVLVHNNEK</sequence>
<dbReference type="InterPro" id="IPR011761">
    <property type="entry name" value="ATP-grasp"/>
</dbReference>